<dbReference type="Proteomes" id="UP001443914">
    <property type="component" value="Unassembled WGS sequence"/>
</dbReference>
<organism evidence="4 5">
    <name type="scientific">Saponaria officinalis</name>
    <name type="common">Common soapwort</name>
    <name type="synonym">Lychnis saponaria</name>
    <dbReference type="NCBI Taxonomy" id="3572"/>
    <lineage>
        <taxon>Eukaryota</taxon>
        <taxon>Viridiplantae</taxon>
        <taxon>Streptophyta</taxon>
        <taxon>Embryophyta</taxon>
        <taxon>Tracheophyta</taxon>
        <taxon>Spermatophyta</taxon>
        <taxon>Magnoliopsida</taxon>
        <taxon>eudicotyledons</taxon>
        <taxon>Gunneridae</taxon>
        <taxon>Pentapetalae</taxon>
        <taxon>Caryophyllales</taxon>
        <taxon>Caryophyllaceae</taxon>
        <taxon>Caryophylleae</taxon>
        <taxon>Saponaria</taxon>
    </lineage>
</organism>
<evidence type="ECO:0000256" key="1">
    <source>
        <dbReference type="ARBA" id="ARBA00010515"/>
    </source>
</evidence>
<dbReference type="GO" id="GO:0016787">
    <property type="term" value="F:hydrolase activity"/>
    <property type="evidence" value="ECO:0007669"/>
    <property type="project" value="InterPro"/>
</dbReference>
<proteinExistence type="inferred from homology"/>
<gene>
    <name evidence="4" type="ORF">RND81_03G158100</name>
</gene>
<dbReference type="EMBL" id="JBDFQZ010000003">
    <property type="protein sequence ID" value="KAK9742240.1"/>
    <property type="molecule type" value="Genomic_DNA"/>
</dbReference>
<reference evidence="4" key="1">
    <citation type="submission" date="2024-03" db="EMBL/GenBank/DDBJ databases">
        <title>WGS assembly of Saponaria officinalis var. Norfolk2.</title>
        <authorList>
            <person name="Jenkins J."/>
            <person name="Shu S."/>
            <person name="Grimwood J."/>
            <person name="Barry K."/>
            <person name="Goodstein D."/>
            <person name="Schmutz J."/>
            <person name="Leebens-Mack J."/>
            <person name="Osbourn A."/>
        </authorList>
    </citation>
    <scope>NUCLEOTIDE SEQUENCE [LARGE SCALE GENOMIC DNA]</scope>
    <source>
        <strain evidence="4">JIC</strain>
    </source>
</reference>
<dbReference type="InterPro" id="IPR050466">
    <property type="entry name" value="Carboxylest/Gibb_receptor"/>
</dbReference>
<dbReference type="InterPro" id="IPR013094">
    <property type="entry name" value="AB_hydrolase_3"/>
</dbReference>
<sequence length="353" mass="39341">MAKKNNPNFIPHIIIISLSLLIFQTCSSHHTKHTHKVNQIIKVTPYIIDYGNGTIIRDPIATPSYSSPPNTPQVQSKDITLTTTQKYQLRARIITPARPDPARKIPILLYFHGGAFCIGSAFGWGDTTYLARVSARANVVAISVDYRLYPEYPIPSPYDDARAALNWIAAHRTPNGLNLDPWVAQYGDLNRVFIGGDSAGGNIAHNLVVRAQESPSGSPVEITGLFLAMPYFLGSKRVPFEPKTIIYSPNYRIWAYVCPNCKYGVDNKYINPFGPDGPNLGRLGCKRLLVYTAEIDELRGRGRWYYEKVKASGWTGRAQWAEAQGQPHIFHISKPDDPATTKLIDDLSAFVNN</sequence>
<feature type="domain" description="Alpha/beta hydrolase fold-3" evidence="3">
    <location>
        <begin position="108"/>
        <end position="331"/>
    </location>
</feature>
<dbReference type="PANTHER" id="PTHR23024">
    <property type="entry name" value="ARYLACETAMIDE DEACETYLASE"/>
    <property type="match status" value="1"/>
</dbReference>
<keyword evidence="5" id="KW-1185">Reference proteome</keyword>
<comment type="similarity">
    <text evidence="1">Belongs to the 'GDXG' lipolytic enzyme family.</text>
</comment>
<evidence type="ECO:0000313" key="5">
    <source>
        <dbReference type="Proteomes" id="UP001443914"/>
    </source>
</evidence>
<feature type="chain" id="PRO_5043799897" description="Alpha/beta hydrolase fold-3 domain-containing protein" evidence="2">
    <location>
        <begin position="29"/>
        <end position="353"/>
    </location>
</feature>
<accession>A0AAW1M0K3</accession>
<feature type="signal peptide" evidence="2">
    <location>
        <begin position="1"/>
        <end position="28"/>
    </location>
</feature>
<evidence type="ECO:0000313" key="4">
    <source>
        <dbReference type="EMBL" id="KAK9742240.1"/>
    </source>
</evidence>
<comment type="caution">
    <text evidence="4">The sequence shown here is derived from an EMBL/GenBank/DDBJ whole genome shotgun (WGS) entry which is preliminary data.</text>
</comment>
<evidence type="ECO:0000256" key="2">
    <source>
        <dbReference type="SAM" id="SignalP"/>
    </source>
</evidence>
<keyword evidence="2" id="KW-0732">Signal</keyword>
<dbReference type="Pfam" id="PF07859">
    <property type="entry name" value="Abhydrolase_3"/>
    <property type="match status" value="1"/>
</dbReference>
<dbReference type="Gene3D" id="3.40.50.1820">
    <property type="entry name" value="alpha/beta hydrolase"/>
    <property type="match status" value="1"/>
</dbReference>
<dbReference type="PANTHER" id="PTHR23024:SF551">
    <property type="entry name" value="2-HYDROXYISOFLAVANONE DEHYDRATASE-LIKE"/>
    <property type="match status" value="1"/>
</dbReference>
<dbReference type="SUPFAM" id="SSF53474">
    <property type="entry name" value="alpha/beta-Hydrolases"/>
    <property type="match status" value="1"/>
</dbReference>
<dbReference type="InterPro" id="IPR029058">
    <property type="entry name" value="AB_hydrolase_fold"/>
</dbReference>
<name>A0AAW1M0K3_SAPOF</name>
<protein>
    <recommendedName>
        <fullName evidence="3">Alpha/beta hydrolase fold-3 domain-containing protein</fullName>
    </recommendedName>
</protein>
<evidence type="ECO:0000259" key="3">
    <source>
        <dbReference type="Pfam" id="PF07859"/>
    </source>
</evidence>
<dbReference type="AlphaFoldDB" id="A0AAW1M0K3"/>